<dbReference type="InterPro" id="IPR038770">
    <property type="entry name" value="Na+/solute_symporter_sf"/>
</dbReference>
<keyword evidence="7" id="KW-0406">Ion transport</keyword>
<keyword evidence="2" id="KW-0813">Transport</keyword>
<dbReference type="PANTHER" id="PTHR32507:SF7">
    <property type="entry name" value="K(+)_H(+) ANTIPORTER NHAP2"/>
    <property type="match status" value="1"/>
</dbReference>
<evidence type="ECO:0000256" key="2">
    <source>
        <dbReference type="ARBA" id="ARBA00022448"/>
    </source>
</evidence>
<feature type="transmembrane region" description="Helical" evidence="9">
    <location>
        <begin position="117"/>
        <end position="137"/>
    </location>
</feature>
<name>A0ABW2A217_9GAMM</name>
<organism evidence="11 12">
    <name type="scientific">Marinobacterium aestuariivivens</name>
    <dbReference type="NCBI Taxonomy" id="1698799"/>
    <lineage>
        <taxon>Bacteria</taxon>
        <taxon>Pseudomonadati</taxon>
        <taxon>Pseudomonadota</taxon>
        <taxon>Gammaproteobacteria</taxon>
        <taxon>Oceanospirillales</taxon>
        <taxon>Oceanospirillaceae</taxon>
        <taxon>Marinobacterium</taxon>
    </lineage>
</organism>
<dbReference type="PANTHER" id="PTHR32507">
    <property type="entry name" value="NA(+)/H(+) ANTIPORTER 1"/>
    <property type="match status" value="1"/>
</dbReference>
<comment type="subcellular location">
    <subcellularLocation>
        <location evidence="1">Cell membrane</location>
        <topology evidence="1">Multi-pass membrane protein</topology>
    </subcellularLocation>
</comment>
<feature type="transmembrane region" description="Helical" evidence="9">
    <location>
        <begin position="57"/>
        <end position="76"/>
    </location>
</feature>
<feature type="transmembrane region" description="Helical" evidence="9">
    <location>
        <begin position="88"/>
        <end position="111"/>
    </location>
</feature>
<reference evidence="12" key="1">
    <citation type="journal article" date="2019" name="Int. J. Syst. Evol. Microbiol.">
        <title>The Global Catalogue of Microorganisms (GCM) 10K type strain sequencing project: providing services to taxonomists for standard genome sequencing and annotation.</title>
        <authorList>
            <consortium name="The Broad Institute Genomics Platform"/>
            <consortium name="The Broad Institute Genome Sequencing Center for Infectious Disease"/>
            <person name="Wu L."/>
            <person name="Ma J."/>
        </authorList>
    </citation>
    <scope>NUCLEOTIDE SEQUENCE [LARGE SCALE GENOMIC DNA]</scope>
    <source>
        <strain evidence="12">NBRC 111756</strain>
    </source>
</reference>
<feature type="domain" description="Cation/H+ exchanger transmembrane" evidence="10">
    <location>
        <begin position="15"/>
        <end position="182"/>
    </location>
</feature>
<keyword evidence="12" id="KW-1185">Reference proteome</keyword>
<evidence type="ECO:0000313" key="11">
    <source>
        <dbReference type="EMBL" id="MFC6671324.1"/>
    </source>
</evidence>
<evidence type="ECO:0000256" key="8">
    <source>
        <dbReference type="ARBA" id="ARBA00023136"/>
    </source>
</evidence>
<gene>
    <name evidence="11" type="ORF">ACFQDL_15535</name>
</gene>
<evidence type="ECO:0000259" key="10">
    <source>
        <dbReference type="Pfam" id="PF00999"/>
    </source>
</evidence>
<evidence type="ECO:0000256" key="5">
    <source>
        <dbReference type="ARBA" id="ARBA00022692"/>
    </source>
</evidence>
<protein>
    <submittedName>
        <fullName evidence="11">Cation:proton antiporter</fullName>
    </submittedName>
</protein>
<evidence type="ECO:0000256" key="7">
    <source>
        <dbReference type="ARBA" id="ARBA00023065"/>
    </source>
</evidence>
<accession>A0ABW2A217</accession>
<dbReference type="Proteomes" id="UP001596422">
    <property type="component" value="Unassembled WGS sequence"/>
</dbReference>
<sequence length="216" mass="22775">MTSLFLLIGALMLMLSILLSPLSNRIGMPVLLLFLGVGMLAGEDGIGQIQFDDFETAFLVGNLALAVILLDGGMRTRGETFRVGLRPALVLATLGVLITALLTGLAAMLIFDLPLLDGLLVGTIVSSTDAAAVFALLQGRGLNLNTRVGATLEIESGSNDPMAIFLTLVLIQLITLGDQASLWSAPSCWRSSSASARSAAGWADAHWSSWSTAWTW</sequence>
<evidence type="ECO:0000313" key="12">
    <source>
        <dbReference type="Proteomes" id="UP001596422"/>
    </source>
</evidence>
<evidence type="ECO:0000256" key="4">
    <source>
        <dbReference type="ARBA" id="ARBA00022475"/>
    </source>
</evidence>
<keyword evidence="6 9" id="KW-1133">Transmembrane helix</keyword>
<evidence type="ECO:0000256" key="3">
    <source>
        <dbReference type="ARBA" id="ARBA00022449"/>
    </source>
</evidence>
<dbReference type="EMBL" id="JBHSWE010000001">
    <property type="protein sequence ID" value="MFC6671324.1"/>
    <property type="molecule type" value="Genomic_DNA"/>
</dbReference>
<keyword evidence="4" id="KW-1003">Cell membrane</keyword>
<evidence type="ECO:0000256" key="6">
    <source>
        <dbReference type="ARBA" id="ARBA00022989"/>
    </source>
</evidence>
<keyword evidence="5 9" id="KW-0812">Transmembrane</keyword>
<dbReference type="InterPro" id="IPR006153">
    <property type="entry name" value="Cation/H_exchanger_TM"/>
</dbReference>
<dbReference type="RefSeq" id="WP_379909835.1">
    <property type="nucleotide sequence ID" value="NZ_JBHSWE010000001.1"/>
</dbReference>
<keyword evidence="3" id="KW-0050">Antiport</keyword>
<dbReference type="Pfam" id="PF00999">
    <property type="entry name" value="Na_H_Exchanger"/>
    <property type="match status" value="1"/>
</dbReference>
<proteinExistence type="predicted"/>
<evidence type="ECO:0000256" key="1">
    <source>
        <dbReference type="ARBA" id="ARBA00004651"/>
    </source>
</evidence>
<keyword evidence="8 9" id="KW-0472">Membrane</keyword>
<dbReference type="Gene3D" id="1.20.1530.20">
    <property type="match status" value="1"/>
</dbReference>
<comment type="caution">
    <text evidence="11">The sequence shown here is derived from an EMBL/GenBank/DDBJ whole genome shotgun (WGS) entry which is preliminary data.</text>
</comment>
<evidence type="ECO:0000256" key="9">
    <source>
        <dbReference type="SAM" id="Phobius"/>
    </source>
</evidence>